<feature type="region of interest" description="Disordered" evidence="1">
    <location>
        <begin position="1036"/>
        <end position="1063"/>
    </location>
</feature>
<sequence>MVGPIRTTDPQSVSTSTSSASSSLTPRRASCEFCRKRKIRCNGGEPCAACIQRKITCLFKHEAPKGRPPRSSRQGVASSGQRKTSSAKNSRTASRPSNSAPSRILPSQNRPHGFDIHPDDVSTPFWVQLGGRQGTVASALQDMWDRYFGPKEPTSATEAPVSSPSCPEETAPNDAGAIDSEQSQTSPKYQPYSGPSPQADDGQGKRKPRPDSRFPQSTFDVGANEHHWVAGFGSSIQMMIQGLVELGCNVYSQLGCSWIGETYFFVDMMQIDLTKRMFDPESEPGGSNGAVNPLDEMSLDQILGMIEIFFAHNALAALFSKSMLIDQCKEYKLGPSAQGNKKNGGSSHSAKHQERNHGQSLPPPSPLLLTTIVAEAIPDSIEDDEDQVVVAAANRLRQRLSRYAESLLFSTSVDPVVVGPYSSPSESSSSSVSTPLTSSSSPSSLEGQTEEEAKASGDGKSKEGHRDEEETIYDLSTIQALVLIGSRELCEGTSPRKAACYIGVVTRMLSHLRAKERAATPLSAAGRSKVKKEEGVRKGEEQALPGLTYRAVNEEIRINVEWFITAIAAWFFCQLERPLGSILPPASVLRFPPLRVSSSVSLQMEKRRSQVTTLRRQTQLIEQLWTCATLTVTISLIHDLHPSSQAKLGKAGAGSAEEGQLWQEERRKDLLQLGKAKINTLELCERIQRYLNDYLKDMKKNKVSPTALAFVEASFMAIYVHTLLPTITEADINWNTGHYFRKHTFDLYLSALQSVLAALEPWAATARTTSGQEMFSRRYEAVQKQLANIFVLALDAYHVGLKVIVEYLNTERAFGEGRKDGKGKGKGKCKGDEDGNGARNGPARTANGWLMPTRAVLEYISANKASLITAAEQAKLASGSSFLRMGLHARRVEEGFTSCMTQLQRDTQIQKDSAPDTALDPVTTSDTHVAGSAPASTDVPMTTATGPFGFPMMHPIIDSANAANGIPLIGDFIPPQVGEDIGSSSSSSPGGAFSIAGLLAPSGGGPLIGLGGGASQNSSYVSPSPPFGSMHSLGMGMTPPSNTASSTHHAGDGSGHTAQPFTSGDDPLASLWWNQQESALPFSFPTVTGLPFDNSMPFSYSSGWPTSFSTEGLSNSFSGNTMGGIGDGLGGAGVSTSTNDNSLDNNNNSGETGGLAPMDNSIWGAATIPDSWLAATFYGNMEALRTSGFNTG</sequence>
<feature type="compositionally biased region" description="Polar residues" evidence="1">
    <location>
        <begin position="180"/>
        <end position="196"/>
    </location>
</feature>
<feature type="region of interest" description="Disordered" evidence="1">
    <location>
        <begin position="420"/>
        <end position="470"/>
    </location>
</feature>
<evidence type="ECO:0000256" key="1">
    <source>
        <dbReference type="SAM" id="MobiDB-lite"/>
    </source>
</evidence>
<dbReference type="Gene3D" id="4.10.240.10">
    <property type="entry name" value="Zn(2)-C6 fungal-type DNA-binding domain"/>
    <property type="match status" value="1"/>
</dbReference>
<feature type="compositionally biased region" description="Basic and acidic residues" evidence="1">
    <location>
        <begin position="451"/>
        <end position="468"/>
    </location>
</feature>
<evidence type="ECO:0000313" key="3">
    <source>
        <dbReference type="Proteomes" id="UP000077521"/>
    </source>
</evidence>
<feature type="region of interest" description="Disordered" evidence="1">
    <location>
        <begin position="148"/>
        <end position="220"/>
    </location>
</feature>
<dbReference type="SMART" id="SM00066">
    <property type="entry name" value="GAL4"/>
    <property type="match status" value="1"/>
</dbReference>
<keyword evidence="3" id="KW-1185">Reference proteome</keyword>
<feature type="region of interest" description="Disordered" evidence="1">
    <location>
        <begin position="335"/>
        <end position="366"/>
    </location>
</feature>
<comment type="caution">
    <text evidence="2">The sequence shown here is derived from an EMBL/GenBank/DDBJ whole genome shotgun (WGS) entry which is preliminary data.</text>
</comment>
<protein>
    <submittedName>
        <fullName evidence="2">Uncharacterized protein</fullName>
    </submittedName>
</protein>
<feature type="compositionally biased region" description="Low complexity" evidence="1">
    <location>
        <begin position="7"/>
        <end position="24"/>
    </location>
</feature>
<feature type="compositionally biased region" description="Polar residues" evidence="1">
    <location>
        <begin position="154"/>
        <end position="165"/>
    </location>
</feature>
<dbReference type="InterPro" id="IPR036864">
    <property type="entry name" value="Zn2-C6_fun-type_DNA-bd_sf"/>
</dbReference>
<reference evidence="2" key="2">
    <citation type="journal article" date="2019" name="IMA Fungus">
        <title>Genome sequencing and comparison of five Tilletia species to identify candidate genes for the detection of regulated species infecting wheat.</title>
        <authorList>
            <person name="Nguyen H.D.T."/>
            <person name="Sultana T."/>
            <person name="Kesanakurti P."/>
            <person name="Hambleton S."/>
        </authorList>
    </citation>
    <scope>NUCLEOTIDE SEQUENCE</scope>
    <source>
        <strain evidence="2">DAOMC 236416</strain>
    </source>
</reference>
<feature type="region of interest" description="Disordered" evidence="1">
    <location>
        <begin position="1130"/>
        <end position="1153"/>
    </location>
</feature>
<feature type="compositionally biased region" description="Polar residues" evidence="1">
    <location>
        <begin position="71"/>
        <end position="110"/>
    </location>
</feature>
<feature type="region of interest" description="Disordered" evidence="1">
    <location>
        <begin position="62"/>
        <end position="117"/>
    </location>
</feature>
<gene>
    <name evidence="2" type="ORF">A4X13_0g3266</name>
</gene>
<accession>A0A177TWF7</accession>
<feature type="compositionally biased region" description="Basic and acidic residues" evidence="1">
    <location>
        <begin position="816"/>
        <end position="833"/>
    </location>
</feature>
<dbReference type="AlphaFoldDB" id="A0A177TWF7"/>
<name>A0A177TWF7_9BASI</name>
<proteinExistence type="predicted"/>
<feature type="compositionally biased region" description="Low complexity" evidence="1">
    <location>
        <begin position="420"/>
        <end position="444"/>
    </location>
</feature>
<dbReference type="CDD" id="cd00067">
    <property type="entry name" value="GAL4"/>
    <property type="match status" value="1"/>
</dbReference>
<dbReference type="InterPro" id="IPR001138">
    <property type="entry name" value="Zn2Cys6_DnaBD"/>
</dbReference>
<organism evidence="2 3">
    <name type="scientific">Tilletia indica</name>
    <dbReference type="NCBI Taxonomy" id="43049"/>
    <lineage>
        <taxon>Eukaryota</taxon>
        <taxon>Fungi</taxon>
        <taxon>Dikarya</taxon>
        <taxon>Basidiomycota</taxon>
        <taxon>Ustilaginomycotina</taxon>
        <taxon>Exobasidiomycetes</taxon>
        <taxon>Tilletiales</taxon>
        <taxon>Tilletiaceae</taxon>
        <taxon>Tilletia</taxon>
    </lineage>
</organism>
<dbReference type="Pfam" id="PF00172">
    <property type="entry name" value="Zn_clus"/>
    <property type="match status" value="1"/>
</dbReference>
<feature type="region of interest" description="Disordered" evidence="1">
    <location>
        <begin position="1"/>
        <end position="24"/>
    </location>
</feature>
<dbReference type="PROSITE" id="PS00463">
    <property type="entry name" value="ZN2_CY6_FUNGAL_1"/>
    <property type="match status" value="1"/>
</dbReference>
<dbReference type="OrthoDB" id="39175at2759"/>
<dbReference type="Proteomes" id="UP000077521">
    <property type="component" value="Unassembled WGS sequence"/>
</dbReference>
<feature type="compositionally biased region" description="Polar residues" evidence="1">
    <location>
        <begin position="337"/>
        <end position="348"/>
    </location>
</feature>
<evidence type="ECO:0000313" key="2">
    <source>
        <dbReference type="EMBL" id="KAE8254811.1"/>
    </source>
</evidence>
<dbReference type="SUPFAM" id="SSF57701">
    <property type="entry name" value="Zn2/Cys6 DNA-binding domain"/>
    <property type="match status" value="1"/>
</dbReference>
<feature type="region of interest" description="Disordered" evidence="1">
    <location>
        <begin position="816"/>
        <end position="846"/>
    </location>
</feature>
<dbReference type="PROSITE" id="PS50048">
    <property type="entry name" value="ZN2_CY6_FUNGAL_2"/>
    <property type="match status" value="1"/>
</dbReference>
<dbReference type="EMBL" id="LWDF02000178">
    <property type="protein sequence ID" value="KAE8254811.1"/>
    <property type="molecule type" value="Genomic_DNA"/>
</dbReference>
<reference evidence="2" key="1">
    <citation type="submission" date="2016-04" db="EMBL/GenBank/DDBJ databases">
        <authorList>
            <person name="Nguyen H.D."/>
            <person name="Samba Siva P."/>
            <person name="Cullis J."/>
            <person name="Levesque C.A."/>
            <person name="Hambleton S."/>
        </authorList>
    </citation>
    <scope>NUCLEOTIDE SEQUENCE</scope>
    <source>
        <strain evidence="2">DAOMC 236416</strain>
    </source>
</reference>
<feature type="compositionally biased region" description="Polar residues" evidence="1">
    <location>
        <begin position="1039"/>
        <end position="1048"/>
    </location>
</feature>
<dbReference type="GO" id="GO:0008270">
    <property type="term" value="F:zinc ion binding"/>
    <property type="evidence" value="ECO:0007669"/>
    <property type="project" value="InterPro"/>
</dbReference>
<feature type="compositionally biased region" description="Low complexity" evidence="1">
    <location>
        <begin position="1135"/>
        <end position="1149"/>
    </location>
</feature>
<dbReference type="GO" id="GO:0000981">
    <property type="term" value="F:DNA-binding transcription factor activity, RNA polymerase II-specific"/>
    <property type="evidence" value="ECO:0007669"/>
    <property type="project" value="InterPro"/>
</dbReference>
<feature type="region of interest" description="Disordered" evidence="1">
    <location>
        <begin position="907"/>
        <end position="940"/>
    </location>
</feature>